<dbReference type="Proteomes" id="UP000596083">
    <property type="component" value="Chromosome"/>
</dbReference>
<feature type="compositionally biased region" description="Basic and acidic residues" evidence="5">
    <location>
        <begin position="16"/>
        <end position="28"/>
    </location>
</feature>
<dbReference type="GO" id="GO:0071555">
    <property type="term" value="P:cell wall organization"/>
    <property type="evidence" value="ECO:0007669"/>
    <property type="project" value="UniProtKB-KW"/>
</dbReference>
<dbReference type="CDD" id="cd22268">
    <property type="entry name" value="DPBB_RlpA-like"/>
    <property type="match status" value="1"/>
</dbReference>
<evidence type="ECO:0000313" key="7">
    <source>
        <dbReference type="EMBL" id="QQM28781.1"/>
    </source>
</evidence>
<dbReference type="InterPro" id="IPR036908">
    <property type="entry name" value="RlpA-like_sf"/>
</dbReference>
<feature type="region of interest" description="Disordered" evidence="5">
    <location>
        <begin position="1"/>
        <end position="36"/>
    </location>
</feature>
<dbReference type="EMBL" id="CP066786">
    <property type="protein sequence ID" value="QQM28781.1"/>
    <property type="molecule type" value="Genomic_DNA"/>
</dbReference>
<dbReference type="InterPro" id="IPR034718">
    <property type="entry name" value="RlpA"/>
</dbReference>
<dbReference type="PANTHER" id="PTHR34183:SF1">
    <property type="entry name" value="ENDOLYTIC PEPTIDOGLYCAN TRANSGLYCOSYLASE RLPA"/>
    <property type="match status" value="1"/>
</dbReference>
<evidence type="ECO:0000256" key="4">
    <source>
        <dbReference type="RuleBase" id="RU003495"/>
    </source>
</evidence>
<dbReference type="Gene3D" id="2.40.40.10">
    <property type="entry name" value="RlpA-like domain"/>
    <property type="match status" value="1"/>
</dbReference>
<dbReference type="GO" id="GO:0000270">
    <property type="term" value="P:peptidoglycan metabolic process"/>
    <property type="evidence" value="ECO:0007669"/>
    <property type="project" value="UniProtKB-UniRule"/>
</dbReference>
<dbReference type="KEGG" id="mlut:JET14_10420"/>
<dbReference type="InterPro" id="IPR012997">
    <property type="entry name" value="RplA"/>
</dbReference>
<reference evidence="7 8" key="1">
    <citation type="submission" date="2020-12" db="EMBL/GenBank/DDBJ databases">
        <authorList>
            <person name="Zheng R.K."/>
            <person name="Sun C.M."/>
        </authorList>
    </citation>
    <scope>NUCLEOTIDE SEQUENCE [LARGE SCALE GENOMIC DNA]</scope>
    <source>
        <strain evidence="7 8">ZRK001</strain>
    </source>
</reference>
<comment type="function">
    <text evidence="3">Lytic transglycosylase with a strong preference for naked glycan strands that lack stem peptides.</text>
</comment>
<evidence type="ECO:0000256" key="3">
    <source>
        <dbReference type="HAMAP-Rule" id="MF_02071"/>
    </source>
</evidence>
<sequence length="284" mass="29898">MAVTAMLSACTTTGDTSEKAGDEAKDATETAGEQTATATSLGYQKIGKPYQVRGKWYTPKHVEEYSKEGLASWYGPNFNGGRTANGETYDMNHLSAAHKTLPLPSYVRVTNKKNDSSVIVRVNDRGPFVSGRIIDLSKKAAEMLDMTHEGVADVRVDYIGPAPQSPDDMDYLLASYEKKAVPEGVDPGRFGEAGVQVAQAEAKPSAEPSNTLLALVENKAEKKPAATAANMKVAAVASAKAPQEALALVDSAPEAPTSAAGKAAESILTDDASLPVVAPIPFKK</sequence>
<dbReference type="SUPFAM" id="SSF50685">
    <property type="entry name" value="Barwin-like endoglucanases"/>
    <property type="match status" value="1"/>
</dbReference>
<dbReference type="EC" id="4.2.2.-" evidence="3"/>
<keyword evidence="2 3" id="KW-0961">Cell wall biogenesis/degradation</keyword>
<evidence type="ECO:0000256" key="5">
    <source>
        <dbReference type="SAM" id="MobiDB-lite"/>
    </source>
</evidence>
<gene>
    <name evidence="3" type="primary">rlpA</name>
    <name evidence="7" type="ORF">JET14_10420</name>
</gene>
<evidence type="ECO:0000259" key="6">
    <source>
        <dbReference type="Pfam" id="PF03330"/>
    </source>
</evidence>
<protein>
    <recommendedName>
        <fullName evidence="3">Endolytic peptidoglycan transglycosylase RlpA</fullName>
        <ecNumber evidence="3">4.2.2.-</ecNumber>
    </recommendedName>
</protein>
<dbReference type="GO" id="GO:0008932">
    <property type="term" value="F:lytic endotransglycosylase activity"/>
    <property type="evidence" value="ECO:0007669"/>
    <property type="project" value="UniProtKB-UniRule"/>
</dbReference>
<feature type="domain" description="RlpA-like protein double-psi beta-barrel" evidence="6">
    <location>
        <begin position="68"/>
        <end position="156"/>
    </location>
</feature>
<keyword evidence="1 3" id="KW-0456">Lyase</keyword>
<evidence type="ECO:0000313" key="8">
    <source>
        <dbReference type="Proteomes" id="UP000596083"/>
    </source>
</evidence>
<organism evidence="7 8">
    <name type="scientific">Martelella lutilitoris</name>
    <dbReference type="NCBI Taxonomy" id="2583532"/>
    <lineage>
        <taxon>Bacteria</taxon>
        <taxon>Pseudomonadati</taxon>
        <taxon>Pseudomonadota</taxon>
        <taxon>Alphaproteobacteria</taxon>
        <taxon>Hyphomicrobiales</taxon>
        <taxon>Aurantimonadaceae</taxon>
        <taxon>Martelella</taxon>
    </lineage>
</organism>
<dbReference type="AlphaFoldDB" id="A0A7T7HGJ1"/>
<evidence type="ECO:0000256" key="1">
    <source>
        <dbReference type="ARBA" id="ARBA00023239"/>
    </source>
</evidence>
<dbReference type="InterPro" id="IPR009009">
    <property type="entry name" value="RlpA-like_DPBB"/>
</dbReference>
<evidence type="ECO:0000256" key="2">
    <source>
        <dbReference type="ARBA" id="ARBA00023316"/>
    </source>
</evidence>
<dbReference type="HAMAP" id="MF_02071">
    <property type="entry name" value="RlpA"/>
    <property type="match status" value="1"/>
</dbReference>
<proteinExistence type="inferred from homology"/>
<dbReference type="NCBIfam" id="TIGR00413">
    <property type="entry name" value="rlpA"/>
    <property type="match status" value="1"/>
</dbReference>
<dbReference type="Pfam" id="PF03330">
    <property type="entry name" value="DPBB_1"/>
    <property type="match status" value="1"/>
</dbReference>
<comment type="similarity">
    <text evidence="3 4">Belongs to the RlpA family.</text>
</comment>
<accession>A0A7T7HGJ1</accession>
<dbReference type="PANTHER" id="PTHR34183">
    <property type="entry name" value="ENDOLYTIC PEPTIDOGLYCAN TRANSGLYCOSYLASE RLPA"/>
    <property type="match status" value="1"/>
</dbReference>
<name>A0A7T7HGJ1_9HYPH</name>